<reference evidence="2" key="3">
    <citation type="submission" date="2025-09" db="UniProtKB">
        <authorList>
            <consortium name="Ensembl"/>
        </authorList>
    </citation>
    <scope>IDENTIFICATION</scope>
</reference>
<dbReference type="GeneTree" id="ENSGT00940000153451"/>
<dbReference type="InterPro" id="IPR052119">
    <property type="entry name" value="ElonginBC-PRC2_ViralRestrict"/>
</dbReference>
<accession>A0A3B5KGY5</accession>
<proteinExistence type="predicted"/>
<protein>
    <submittedName>
        <fullName evidence="2">SUMO interacting motifs containing 1</fullName>
    </submittedName>
</protein>
<feature type="compositionally biased region" description="Basic and acidic residues" evidence="1">
    <location>
        <begin position="213"/>
        <end position="234"/>
    </location>
</feature>
<dbReference type="AlphaFoldDB" id="A0A3B5KGY5"/>
<reference evidence="2 3" key="1">
    <citation type="journal article" date="2011" name="Genome Biol. Evol.">
        <title>Integration of the genetic map and genome assembly of fugu facilitates insights into distinct features of genome evolution in teleosts and mammals.</title>
        <authorList>
            <person name="Kai W."/>
            <person name="Kikuchi K."/>
            <person name="Tohari S."/>
            <person name="Chew A.K."/>
            <person name="Tay A."/>
            <person name="Fujiwara A."/>
            <person name="Hosoya S."/>
            <person name="Suetake H."/>
            <person name="Naruse K."/>
            <person name="Brenner S."/>
            <person name="Suzuki Y."/>
            <person name="Venkatesh B."/>
        </authorList>
    </citation>
    <scope>NUCLEOTIDE SEQUENCE [LARGE SCALE GENOMIC DNA]</scope>
</reference>
<feature type="compositionally biased region" description="Polar residues" evidence="1">
    <location>
        <begin position="200"/>
        <end position="212"/>
    </location>
</feature>
<dbReference type="PANTHER" id="PTHR23187:SF3">
    <property type="entry name" value="SUMO-INTERACTING MOTIF-CONTAINING PROTEIN 1"/>
    <property type="match status" value="1"/>
</dbReference>
<reference evidence="2" key="2">
    <citation type="submission" date="2025-08" db="UniProtKB">
        <authorList>
            <consortium name="Ensembl"/>
        </authorList>
    </citation>
    <scope>IDENTIFICATION</scope>
</reference>
<dbReference type="Proteomes" id="UP000005226">
    <property type="component" value="Chromosome 14"/>
</dbReference>
<organism evidence="2 3">
    <name type="scientific">Takifugu rubripes</name>
    <name type="common">Japanese pufferfish</name>
    <name type="synonym">Fugu rubripes</name>
    <dbReference type="NCBI Taxonomy" id="31033"/>
    <lineage>
        <taxon>Eukaryota</taxon>
        <taxon>Metazoa</taxon>
        <taxon>Chordata</taxon>
        <taxon>Craniata</taxon>
        <taxon>Vertebrata</taxon>
        <taxon>Euteleostomi</taxon>
        <taxon>Actinopterygii</taxon>
        <taxon>Neopterygii</taxon>
        <taxon>Teleostei</taxon>
        <taxon>Neoteleostei</taxon>
        <taxon>Acanthomorphata</taxon>
        <taxon>Eupercaria</taxon>
        <taxon>Tetraodontiformes</taxon>
        <taxon>Tetradontoidea</taxon>
        <taxon>Tetraodontidae</taxon>
        <taxon>Takifugu</taxon>
    </lineage>
</organism>
<dbReference type="Ensembl" id="ENSTRUT00000058456.2">
    <property type="protein sequence ID" value="ENSTRUP00000054656.2"/>
    <property type="gene ID" value="ENSTRUG00000023892.2"/>
</dbReference>
<evidence type="ECO:0000313" key="3">
    <source>
        <dbReference type="Proteomes" id="UP000005226"/>
    </source>
</evidence>
<evidence type="ECO:0000313" key="2">
    <source>
        <dbReference type="Ensembl" id="ENSTRUP00000054656.2"/>
    </source>
</evidence>
<name>A0A3B5KGY5_TAKRU</name>
<sequence length="727" mass="82383">MEVITLSSESEEDDSDVEIIAQYSNFLSQTDPLPQQDGKVCADAPNVNALVQNIDVTDSKRILADLKSPIKPDFNARPIVDLSDIDADFKIQNVCGSTTEQENVFQRNASADPPRPTLQRSSADPQTQIHTLTHEELFPFVTLTRLPFIEGHITEIKQVGCFVDSSRGCTLMSLQPRQDAAHERVFSDSERGGSAADTPAHSNRSTQASPTPTKEEALSGRLSERWSDQNHPAEDMSDVTLTETSVGDLEMEDPVCFYPKAWDFGEEEIAESTYPVDLYTDAKESRDFVCPVALNKLISGEDEALLMDISLDGEASEPPEELCHQTLTLVYSTIEENHTEGTLQLLSDLLQPGYYPPKNITFHLLHDVLLGPDCPYHLCVQAFHLLIRTQRHRPADRNTVPWDWDLLSSVMTEKEHPNKRKCGVVGMFMEYVARTLEDNFHTKDAFSPLRHSIAMATLSCDRQFHHVRDLLKWLNSAVRKSTGSEETARERDEHIRLVQDDARIVCWSDPDVNHTSVQVNLSCLCLHVGVCVPSRLVSIFQRMLSLALEVDGRPTLQSDKVSQELFLMLITGSFRREHRMLLLESLRSKRLRCKLLKHLLDYVCSVKTPLPASLGLLLHYMRNCDLLQEPTDGEERWRGWEELLHLLWMFLHSYNKTMKGYLSQSFVQERSYLGPFKKEDVVSKSHICEATKTLRARAEADLGQALPHHVEQSLHFLRDSLLDVCQG</sequence>
<dbReference type="InParanoid" id="A0A3B5KGY5"/>
<keyword evidence="3" id="KW-1185">Reference proteome</keyword>
<feature type="compositionally biased region" description="Basic and acidic residues" evidence="1">
    <location>
        <begin position="179"/>
        <end position="191"/>
    </location>
</feature>
<dbReference type="GO" id="GO:0032184">
    <property type="term" value="F:SUMO polymer binding"/>
    <property type="evidence" value="ECO:0007669"/>
    <property type="project" value="TreeGrafter"/>
</dbReference>
<feature type="region of interest" description="Disordered" evidence="1">
    <location>
        <begin position="177"/>
        <end position="238"/>
    </location>
</feature>
<gene>
    <name evidence="2" type="primary">simc1</name>
</gene>
<dbReference type="PANTHER" id="PTHR23187">
    <property type="entry name" value="FLJ44216 PROTEIN-RELATED"/>
    <property type="match status" value="1"/>
</dbReference>
<evidence type="ECO:0000256" key="1">
    <source>
        <dbReference type="SAM" id="MobiDB-lite"/>
    </source>
</evidence>